<feature type="domain" description="STAS" evidence="6">
    <location>
        <begin position="447"/>
        <end position="562"/>
    </location>
</feature>
<dbReference type="Pfam" id="PF01740">
    <property type="entry name" value="STAS"/>
    <property type="match status" value="1"/>
</dbReference>
<sequence>MVKAPRSTALPAVMTGFTTLRHYESRHLRGDLIGGLTVTAYLVPQVMAYSTLAGLPAQVGLWIIILTLVAYFFIGTSRLLSSGPESTTALLTAATLAPLAVGDSGRYAVLAALLALLCGAFALIAWVMRLGFIGDALSKPVLVGYMAGVAVIMIMSQLGKITGINISGDSFFTDLKSFASNVSWDSLSWASLIMGVTVTILLFVLSRRFPKLPTPLIVIAGAAIVTSIFDLSQHGVTTVGTIATGIPTPSFAGISGSDITMLLIPAFGVFIVGYTDNLLTGRMFGDRHRHHIDPNKELLALGVGNIVAGVAHGFPVSSSASRATLGEAAGARTQLYSLVAAGGTLIILFVFSGVLESFPLAALGGVVAYAALRLIDVAEFRRLWGFRKREFLLAISAAAAVLIFDILWGVLFAIALSVLELLTRAARPHAAILGQVPDVPGWHDITDYEHTQQIPGLLVFRYDSPLFFANANDFVSKCEAAVDNYDPTPKWMLLNMEANVEVDITGLDALERLRSHCERAGVVLALVRVKHEVELDLMRHGVGGRIGPERMYPTLPTAVLAYQAEQSEDLG</sequence>
<dbReference type="GO" id="GO:0016020">
    <property type="term" value="C:membrane"/>
    <property type="evidence" value="ECO:0007669"/>
    <property type="project" value="UniProtKB-SubCell"/>
</dbReference>
<evidence type="ECO:0000259" key="6">
    <source>
        <dbReference type="PROSITE" id="PS50801"/>
    </source>
</evidence>
<proteinExistence type="predicted"/>
<evidence type="ECO:0000256" key="2">
    <source>
        <dbReference type="ARBA" id="ARBA00022692"/>
    </source>
</evidence>
<dbReference type="Pfam" id="PF00916">
    <property type="entry name" value="Sulfate_transp"/>
    <property type="match status" value="1"/>
</dbReference>
<feature type="transmembrane region" description="Helical" evidence="5">
    <location>
        <begin position="391"/>
        <end position="419"/>
    </location>
</feature>
<dbReference type="InterPro" id="IPR001902">
    <property type="entry name" value="SLC26A/SulP_fam"/>
</dbReference>
<organism evidence="7">
    <name type="scientific">freshwater metagenome</name>
    <dbReference type="NCBI Taxonomy" id="449393"/>
    <lineage>
        <taxon>unclassified sequences</taxon>
        <taxon>metagenomes</taxon>
        <taxon>ecological metagenomes</taxon>
    </lineage>
</organism>
<feature type="transmembrane region" description="Helical" evidence="5">
    <location>
        <begin position="335"/>
        <end position="354"/>
    </location>
</feature>
<keyword evidence="3 5" id="KW-1133">Transmembrane helix</keyword>
<dbReference type="CDD" id="cd07042">
    <property type="entry name" value="STAS_SulP_like_sulfate_transporter"/>
    <property type="match status" value="1"/>
</dbReference>
<name>A0A6J7FR97_9ZZZZ</name>
<feature type="transmembrane region" description="Helical" evidence="5">
    <location>
        <begin position="186"/>
        <end position="205"/>
    </location>
</feature>
<accession>A0A6J7FR97</accession>
<dbReference type="Gene3D" id="3.30.750.24">
    <property type="entry name" value="STAS domain"/>
    <property type="match status" value="1"/>
</dbReference>
<dbReference type="InterPro" id="IPR011547">
    <property type="entry name" value="SLC26A/SulP_dom"/>
</dbReference>
<dbReference type="NCBIfam" id="TIGR00815">
    <property type="entry name" value="sulP"/>
    <property type="match status" value="1"/>
</dbReference>
<dbReference type="PANTHER" id="PTHR11814">
    <property type="entry name" value="SULFATE TRANSPORTER"/>
    <property type="match status" value="1"/>
</dbReference>
<feature type="transmembrane region" description="Helical" evidence="5">
    <location>
        <begin position="107"/>
        <end position="130"/>
    </location>
</feature>
<dbReference type="AlphaFoldDB" id="A0A6J7FR97"/>
<evidence type="ECO:0000256" key="5">
    <source>
        <dbReference type="SAM" id="Phobius"/>
    </source>
</evidence>
<evidence type="ECO:0000313" key="7">
    <source>
        <dbReference type="EMBL" id="CAB4895310.1"/>
    </source>
</evidence>
<dbReference type="EMBL" id="CAFBMC010000026">
    <property type="protein sequence ID" value="CAB4895310.1"/>
    <property type="molecule type" value="Genomic_DNA"/>
</dbReference>
<keyword evidence="4 5" id="KW-0472">Membrane</keyword>
<dbReference type="GO" id="GO:0055085">
    <property type="term" value="P:transmembrane transport"/>
    <property type="evidence" value="ECO:0007669"/>
    <property type="project" value="InterPro"/>
</dbReference>
<feature type="transmembrane region" description="Helical" evidence="5">
    <location>
        <begin position="212"/>
        <end position="229"/>
    </location>
</feature>
<keyword evidence="2 5" id="KW-0812">Transmembrane</keyword>
<feature type="transmembrane region" description="Helical" evidence="5">
    <location>
        <begin position="142"/>
        <end position="166"/>
    </location>
</feature>
<gene>
    <name evidence="7" type="ORF">UFOPK3495_00662</name>
</gene>
<evidence type="ECO:0000256" key="4">
    <source>
        <dbReference type="ARBA" id="ARBA00023136"/>
    </source>
</evidence>
<dbReference type="PROSITE" id="PS50801">
    <property type="entry name" value="STAS"/>
    <property type="match status" value="1"/>
</dbReference>
<feature type="transmembrane region" description="Helical" evidence="5">
    <location>
        <begin position="360"/>
        <end position="379"/>
    </location>
</feature>
<dbReference type="SUPFAM" id="SSF52091">
    <property type="entry name" value="SpoIIaa-like"/>
    <property type="match status" value="1"/>
</dbReference>
<dbReference type="InterPro" id="IPR036513">
    <property type="entry name" value="STAS_dom_sf"/>
</dbReference>
<reference evidence="7" key="1">
    <citation type="submission" date="2020-05" db="EMBL/GenBank/DDBJ databases">
        <authorList>
            <person name="Chiriac C."/>
            <person name="Salcher M."/>
            <person name="Ghai R."/>
            <person name="Kavagutti S V."/>
        </authorList>
    </citation>
    <scope>NUCLEOTIDE SEQUENCE</scope>
</reference>
<feature type="transmembrane region" description="Helical" evidence="5">
    <location>
        <begin position="259"/>
        <end position="279"/>
    </location>
</feature>
<protein>
    <submittedName>
        <fullName evidence="7">Unannotated protein</fullName>
    </submittedName>
</protein>
<evidence type="ECO:0000256" key="1">
    <source>
        <dbReference type="ARBA" id="ARBA00004141"/>
    </source>
</evidence>
<evidence type="ECO:0000256" key="3">
    <source>
        <dbReference type="ARBA" id="ARBA00022989"/>
    </source>
</evidence>
<dbReference type="InterPro" id="IPR002645">
    <property type="entry name" value="STAS_dom"/>
</dbReference>
<feature type="transmembrane region" description="Helical" evidence="5">
    <location>
        <begin position="55"/>
        <end position="74"/>
    </location>
</feature>
<comment type="subcellular location">
    <subcellularLocation>
        <location evidence="1">Membrane</location>
        <topology evidence="1">Multi-pass membrane protein</topology>
    </subcellularLocation>
</comment>